<dbReference type="RefSeq" id="XP_007767894.1">
    <property type="nucleotide sequence ID" value="XM_007769704.1"/>
</dbReference>
<dbReference type="OrthoDB" id="3365211at2759"/>
<organism evidence="3 4">
    <name type="scientific">Coniophora puteana (strain RWD-64-598)</name>
    <name type="common">Brown rot fungus</name>
    <dbReference type="NCBI Taxonomy" id="741705"/>
    <lineage>
        <taxon>Eukaryota</taxon>
        <taxon>Fungi</taxon>
        <taxon>Dikarya</taxon>
        <taxon>Basidiomycota</taxon>
        <taxon>Agaricomycotina</taxon>
        <taxon>Agaricomycetes</taxon>
        <taxon>Agaricomycetidae</taxon>
        <taxon>Boletales</taxon>
        <taxon>Coniophorineae</taxon>
        <taxon>Coniophoraceae</taxon>
        <taxon>Coniophora</taxon>
    </lineage>
</organism>
<dbReference type="Pfam" id="PF11204">
    <property type="entry name" value="DUF2985"/>
    <property type="match status" value="1"/>
</dbReference>
<feature type="transmembrane region" description="Helical" evidence="2">
    <location>
        <begin position="484"/>
        <end position="501"/>
    </location>
</feature>
<keyword evidence="4" id="KW-1185">Reference proteome</keyword>
<dbReference type="AlphaFoldDB" id="A0A5M3MSN1"/>
<reference evidence="4" key="1">
    <citation type="journal article" date="2012" name="Science">
        <title>The Paleozoic origin of enzymatic lignin decomposition reconstructed from 31 fungal genomes.</title>
        <authorList>
            <person name="Floudas D."/>
            <person name="Binder M."/>
            <person name="Riley R."/>
            <person name="Barry K."/>
            <person name="Blanchette R.A."/>
            <person name="Henrissat B."/>
            <person name="Martinez A.T."/>
            <person name="Otillar R."/>
            <person name="Spatafora J.W."/>
            <person name="Yadav J.S."/>
            <person name="Aerts A."/>
            <person name="Benoit I."/>
            <person name="Boyd A."/>
            <person name="Carlson A."/>
            <person name="Copeland A."/>
            <person name="Coutinho P.M."/>
            <person name="de Vries R.P."/>
            <person name="Ferreira P."/>
            <person name="Findley K."/>
            <person name="Foster B."/>
            <person name="Gaskell J."/>
            <person name="Glotzer D."/>
            <person name="Gorecki P."/>
            <person name="Heitman J."/>
            <person name="Hesse C."/>
            <person name="Hori C."/>
            <person name="Igarashi K."/>
            <person name="Jurgens J.A."/>
            <person name="Kallen N."/>
            <person name="Kersten P."/>
            <person name="Kohler A."/>
            <person name="Kuees U."/>
            <person name="Kumar T.K.A."/>
            <person name="Kuo A."/>
            <person name="LaButti K."/>
            <person name="Larrondo L.F."/>
            <person name="Lindquist E."/>
            <person name="Ling A."/>
            <person name="Lombard V."/>
            <person name="Lucas S."/>
            <person name="Lundell T."/>
            <person name="Martin R."/>
            <person name="McLaughlin D.J."/>
            <person name="Morgenstern I."/>
            <person name="Morin E."/>
            <person name="Murat C."/>
            <person name="Nagy L.G."/>
            <person name="Nolan M."/>
            <person name="Ohm R.A."/>
            <person name="Patyshakuliyeva A."/>
            <person name="Rokas A."/>
            <person name="Ruiz-Duenas F.J."/>
            <person name="Sabat G."/>
            <person name="Salamov A."/>
            <person name="Samejima M."/>
            <person name="Schmutz J."/>
            <person name="Slot J.C."/>
            <person name="St John F."/>
            <person name="Stenlid J."/>
            <person name="Sun H."/>
            <person name="Sun S."/>
            <person name="Syed K."/>
            <person name="Tsang A."/>
            <person name="Wiebenga A."/>
            <person name="Young D."/>
            <person name="Pisabarro A."/>
            <person name="Eastwood D.C."/>
            <person name="Martin F."/>
            <person name="Cullen D."/>
            <person name="Grigoriev I.V."/>
            <person name="Hibbett D.S."/>
        </authorList>
    </citation>
    <scope>NUCLEOTIDE SEQUENCE [LARGE SCALE GENOMIC DNA]</scope>
    <source>
        <strain evidence="4">RWD-64-598 SS2</strain>
    </source>
</reference>
<dbReference type="PANTHER" id="PTHR35872">
    <property type="entry name" value="INTEGRAL MEMBRANE PROTEIN (AFU_ORTHOLOGUE AFUA_5G07110)"/>
    <property type="match status" value="1"/>
</dbReference>
<name>A0A5M3MSN1_CONPW</name>
<feature type="compositionally biased region" description="Low complexity" evidence="1">
    <location>
        <begin position="123"/>
        <end position="137"/>
    </location>
</feature>
<evidence type="ECO:0000313" key="3">
    <source>
        <dbReference type="EMBL" id="EIW82106.1"/>
    </source>
</evidence>
<dbReference type="OMA" id="FRESQTW"/>
<feature type="transmembrane region" description="Helical" evidence="2">
    <location>
        <begin position="441"/>
        <end position="464"/>
    </location>
</feature>
<dbReference type="KEGG" id="cput:CONPUDRAFT_152993"/>
<comment type="caution">
    <text evidence="3">The sequence shown here is derived from an EMBL/GenBank/DDBJ whole genome shotgun (WGS) entry which is preliminary data.</text>
</comment>
<feature type="region of interest" description="Disordered" evidence="1">
    <location>
        <begin position="1"/>
        <end position="87"/>
    </location>
</feature>
<feature type="compositionally biased region" description="Low complexity" evidence="1">
    <location>
        <begin position="41"/>
        <end position="53"/>
    </location>
</feature>
<evidence type="ECO:0000313" key="4">
    <source>
        <dbReference type="Proteomes" id="UP000053558"/>
    </source>
</evidence>
<dbReference type="Proteomes" id="UP000053558">
    <property type="component" value="Unassembled WGS sequence"/>
</dbReference>
<evidence type="ECO:0000256" key="2">
    <source>
        <dbReference type="SAM" id="Phobius"/>
    </source>
</evidence>
<feature type="compositionally biased region" description="Polar residues" evidence="1">
    <location>
        <begin position="25"/>
        <end position="40"/>
    </location>
</feature>
<keyword evidence="2" id="KW-0812">Transmembrane</keyword>
<proteinExistence type="predicted"/>
<keyword evidence="2" id="KW-0472">Membrane</keyword>
<feature type="region of interest" description="Disordered" evidence="1">
    <location>
        <begin position="247"/>
        <end position="268"/>
    </location>
</feature>
<accession>A0A5M3MSN1</accession>
<feature type="region of interest" description="Disordered" evidence="1">
    <location>
        <begin position="113"/>
        <end position="163"/>
    </location>
</feature>
<dbReference type="EMBL" id="JH711577">
    <property type="protein sequence ID" value="EIW82106.1"/>
    <property type="molecule type" value="Genomic_DNA"/>
</dbReference>
<feature type="transmembrane region" description="Helical" evidence="2">
    <location>
        <begin position="305"/>
        <end position="324"/>
    </location>
</feature>
<keyword evidence="2" id="KW-1133">Transmembrane helix</keyword>
<dbReference type="PANTHER" id="PTHR35872:SF2">
    <property type="entry name" value="INTEGRAL MEMBRANE PROTEIN (AFU_ORTHOLOGUE AFUA_5G07110)"/>
    <property type="match status" value="1"/>
</dbReference>
<dbReference type="GeneID" id="19203106"/>
<sequence length="592" mass="66605">MSSVRIKKVPSGYGRLNSDDRPYPNSFSHRSSTSWIQNPFSSTPRTSSTSSSPRIPPSGQQRIIPENSPTRPPLATSPNNSRSSSRVAYHLRRNSSNRSDFLSHSQYPWAHDPFPTIFESSEPHSQSGSQSQSRSRPAPSPRQPPRVTSPLGERTISLQGENAEIRMHTESGDRTPGLVESALSLPSNIQPEDIGLDELHHQEDIVEHLEVIDPQIATVSTLANAANAILIPPLSFYSRKPVVVLSSPSRRKHKHDPEKGEQEGLEDMEDSLDRHVEDVLTKRAKFRRIMQGVWSFLKTPMGMVTGIYGFLVVIWGTALVLILVKWINFHNLNTQTFWVEVCSQVECGLFTFTGIGLLPPRIMDTYRITKIWWYQRKTRMLRAKAGLPQLYDVDDLPDPVYDPNYVHVLTDKEQKDLHHQQELFRESQTWYRAHGTETHRAFPISTALWICLFVDGNSFFQIILSNCLWSMDRYTRPDWTTGTLIPATFLCGIVSGVLIWRGGKQTRRTEKVEQTLRAALAMEKAGKSVMPQQVADEVPGSAKKEVDALANPSVAGSHTQSVTTFGKDKALMTPVIEEQMLIPPASDIKQKA</sequence>
<protein>
    <submittedName>
        <fullName evidence="3">Uncharacterized protein</fullName>
    </submittedName>
</protein>
<gene>
    <name evidence="3" type="ORF">CONPUDRAFT_152993</name>
</gene>
<evidence type="ECO:0000256" key="1">
    <source>
        <dbReference type="SAM" id="MobiDB-lite"/>
    </source>
</evidence>
<dbReference type="InterPro" id="IPR021369">
    <property type="entry name" value="DUF2985"/>
</dbReference>
<feature type="compositionally biased region" description="Polar residues" evidence="1">
    <location>
        <begin position="76"/>
        <end position="86"/>
    </location>
</feature>